<comment type="caution">
    <text evidence="1">The sequence shown here is derived from an EMBL/GenBank/DDBJ whole genome shotgun (WGS) entry which is preliminary data.</text>
</comment>
<dbReference type="EMBL" id="ML976617">
    <property type="protein sequence ID" value="KAF1842979.1"/>
    <property type="molecule type" value="Genomic_DNA"/>
</dbReference>
<evidence type="ECO:0000313" key="2">
    <source>
        <dbReference type="Proteomes" id="UP000800039"/>
    </source>
</evidence>
<protein>
    <submittedName>
        <fullName evidence="1">Uncharacterized protein</fullName>
    </submittedName>
</protein>
<accession>A0A9P4GCZ6</accession>
<dbReference type="RefSeq" id="XP_040785542.1">
    <property type="nucleotide sequence ID" value="XM_040937923.1"/>
</dbReference>
<keyword evidence="2" id="KW-1185">Reference proteome</keyword>
<reference evidence="1" key="1">
    <citation type="submission" date="2020-01" db="EMBL/GenBank/DDBJ databases">
        <authorList>
            <consortium name="DOE Joint Genome Institute"/>
            <person name="Haridas S."/>
            <person name="Albert R."/>
            <person name="Binder M."/>
            <person name="Bloem J."/>
            <person name="Labutti K."/>
            <person name="Salamov A."/>
            <person name="Andreopoulos B."/>
            <person name="Baker S.E."/>
            <person name="Barry K."/>
            <person name="Bills G."/>
            <person name="Bluhm B.H."/>
            <person name="Cannon C."/>
            <person name="Castanera R."/>
            <person name="Culley D.E."/>
            <person name="Daum C."/>
            <person name="Ezra D."/>
            <person name="Gonzalez J.B."/>
            <person name="Henrissat B."/>
            <person name="Kuo A."/>
            <person name="Liang C."/>
            <person name="Lipzen A."/>
            <person name="Lutzoni F."/>
            <person name="Magnuson J."/>
            <person name="Mondo S."/>
            <person name="Nolan M."/>
            <person name="Ohm R."/>
            <person name="Pangilinan J."/>
            <person name="Park H.-J."/>
            <person name="Ramirez L."/>
            <person name="Alfaro M."/>
            <person name="Sun H."/>
            <person name="Tritt A."/>
            <person name="Yoshinaga Y."/>
            <person name="Zwiers L.-H."/>
            <person name="Turgeon B.G."/>
            <person name="Goodwin S.B."/>
            <person name="Spatafora J.W."/>
            <person name="Crous P.W."/>
            <person name="Grigoriev I.V."/>
        </authorList>
    </citation>
    <scope>NUCLEOTIDE SEQUENCE</scope>
    <source>
        <strain evidence="1">CBS 394.84</strain>
    </source>
</reference>
<organism evidence="1 2">
    <name type="scientific">Cucurbitaria berberidis CBS 394.84</name>
    <dbReference type="NCBI Taxonomy" id="1168544"/>
    <lineage>
        <taxon>Eukaryota</taxon>
        <taxon>Fungi</taxon>
        <taxon>Dikarya</taxon>
        <taxon>Ascomycota</taxon>
        <taxon>Pezizomycotina</taxon>
        <taxon>Dothideomycetes</taxon>
        <taxon>Pleosporomycetidae</taxon>
        <taxon>Pleosporales</taxon>
        <taxon>Pleosporineae</taxon>
        <taxon>Cucurbitariaceae</taxon>
        <taxon>Cucurbitaria</taxon>
    </lineage>
</organism>
<dbReference type="AlphaFoldDB" id="A0A9P4GCZ6"/>
<dbReference type="OrthoDB" id="10643996at2759"/>
<dbReference type="GeneID" id="63855173"/>
<sequence>MLISTAELNYNTHDYTTHHYTLYNYTPYNYTLYNYTLYNYTRRTTDIQLHTCKYTYTTSHLQLYTYHTTTQHTTTLHQNISASPNMISNSNTSHPTISPALGLTTPLMSRESAWSLRANSASLTHTTDKKPSAYQRVPNELIVMILYHALEMSKQRPITYRAFSCHIAPRGRLARFLTLNRTLYPMVLEAFYRTNKFLCNDRSDGYRPIPPYGVYLPPPAIRAQLRRLDITVKVSSWYFNADEVAEHHVRMTAGDKTALPYSALEKRVTCVRELRRSTGWKTLLELTDAEVGFARLEELKVKIETEIGVKYDGEFLDFVRQAGIVIKARKVVIEGGKKMLENLLKVDASEVEWINTPRLHWLSDFNARLTGV</sequence>
<name>A0A9P4GCZ6_9PLEO</name>
<proteinExistence type="predicted"/>
<gene>
    <name evidence="1" type="ORF">K460DRAFT_418124</name>
</gene>
<dbReference type="Proteomes" id="UP000800039">
    <property type="component" value="Unassembled WGS sequence"/>
</dbReference>
<evidence type="ECO:0000313" key="1">
    <source>
        <dbReference type="EMBL" id="KAF1842979.1"/>
    </source>
</evidence>